<keyword evidence="3" id="KW-0343">GTPase activation</keyword>
<evidence type="ECO:0000259" key="10">
    <source>
        <dbReference type="PROSITE" id="PS50238"/>
    </source>
</evidence>
<dbReference type="PANTHER" id="PTHR23176">
    <property type="entry name" value="RHO/RAC/CDC GTPASE-ACTIVATING PROTEIN"/>
    <property type="match status" value="1"/>
</dbReference>
<dbReference type="PROSITE" id="PS50238">
    <property type="entry name" value="RHOGAP"/>
    <property type="match status" value="1"/>
</dbReference>
<evidence type="ECO:0000256" key="3">
    <source>
        <dbReference type="ARBA" id="ARBA00022468"/>
    </source>
</evidence>
<dbReference type="Proteomes" id="UP000265160">
    <property type="component" value="LG16"/>
</dbReference>
<evidence type="ECO:0000256" key="4">
    <source>
        <dbReference type="ARBA" id="ARBA00022490"/>
    </source>
</evidence>
<dbReference type="PROSITE" id="PS50003">
    <property type="entry name" value="PH_DOMAIN"/>
    <property type="match status" value="1"/>
</dbReference>
<name>A0A3P9BFE7_9CICH</name>
<reference evidence="11" key="3">
    <citation type="submission" date="2025-09" db="UniProtKB">
        <authorList>
            <consortium name="Ensembl"/>
        </authorList>
    </citation>
    <scope>IDENTIFICATION</scope>
</reference>
<evidence type="ECO:0000256" key="2">
    <source>
        <dbReference type="ARBA" id="ARBA00004496"/>
    </source>
</evidence>
<dbReference type="GeneTree" id="ENSGT00950000182860"/>
<dbReference type="CDD" id="cd13233">
    <property type="entry name" value="PH_ARHGAP9-like"/>
    <property type="match status" value="1"/>
</dbReference>
<keyword evidence="5" id="KW-0472">Membrane</keyword>
<proteinExistence type="predicted"/>
<dbReference type="InterPro" id="IPR050729">
    <property type="entry name" value="Rho-GAP"/>
</dbReference>
<protein>
    <recommendedName>
        <fullName evidence="6">Rho GTPase-activating protein 15</fullName>
    </recommendedName>
    <alternativeName>
        <fullName evidence="7">ArhGAP15</fullName>
    </alternativeName>
    <alternativeName>
        <fullName evidence="8">Rho-type GTPase-activating protein 15</fullName>
    </alternativeName>
</protein>
<sequence length="452" mass="51191">MCRITNLQSTVKPGIQAPQRSTATQGAVQMRIKNSPSSGDRLSQSKSMVLQETDLPQKPISRHRRNQSQHNVVVAGAATFEPLVDLKGEIMNMAKISDSGKKQRKNWSSVWTVVSLFIFIMSNLCKADVLQLCGAFIEWNTEKSSRKNVFQIKTSTGSEYLVQTDSYSTASKWYDAIKKTVDSSVRSHHPLKSSSLYSLFINYKLFLYMFGSSKLKHSASDSADKNGVKNRLKKFIIRRPSMKTLQEKGLIKDRVFGCHLSSLCEREGTTVPKFVRICVDAVEKRGLEADGIYRVSGNLATIQKLRFLVDEEEDLDLEHSQWEDVHVVTGALKMFFRELPEPLFPFRFFQPFVEAIKRVVFINSGWVAHSTLFDALLANLKDMLTFAFSFCRVLAFSRKNLMSTQGIGIVFGPTLMWPELDAGNMAVNMVYQNQIVEFILTESQEIFNLDGK</sequence>
<dbReference type="InterPro" id="IPR011993">
    <property type="entry name" value="PH-like_dom_sf"/>
</dbReference>
<accession>A0A3P9BFE7</accession>
<dbReference type="SUPFAM" id="SSF48350">
    <property type="entry name" value="GTPase activation domain, GAP"/>
    <property type="match status" value="1"/>
</dbReference>
<evidence type="ECO:0000256" key="8">
    <source>
        <dbReference type="ARBA" id="ARBA00042925"/>
    </source>
</evidence>
<dbReference type="Pfam" id="PF00620">
    <property type="entry name" value="RhoGAP"/>
    <property type="match status" value="1"/>
</dbReference>
<dbReference type="GO" id="GO:0005096">
    <property type="term" value="F:GTPase activator activity"/>
    <property type="evidence" value="ECO:0007669"/>
    <property type="project" value="UniProtKB-KW"/>
</dbReference>
<evidence type="ECO:0000313" key="12">
    <source>
        <dbReference type="Proteomes" id="UP000265160"/>
    </source>
</evidence>
<evidence type="ECO:0000256" key="5">
    <source>
        <dbReference type="ARBA" id="ARBA00023136"/>
    </source>
</evidence>
<dbReference type="InterPro" id="IPR000198">
    <property type="entry name" value="RhoGAP_dom"/>
</dbReference>
<dbReference type="GO" id="GO:0016020">
    <property type="term" value="C:membrane"/>
    <property type="evidence" value="ECO:0007669"/>
    <property type="project" value="UniProtKB-SubCell"/>
</dbReference>
<evidence type="ECO:0000256" key="6">
    <source>
        <dbReference type="ARBA" id="ARBA00040777"/>
    </source>
</evidence>
<dbReference type="STRING" id="106582.ENSMZEP00005008639"/>
<dbReference type="InterPro" id="IPR001849">
    <property type="entry name" value="PH_domain"/>
</dbReference>
<feature type="domain" description="PH" evidence="9">
    <location>
        <begin position="140"/>
        <end position="182"/>
    </location>
</feature>
<dbReference type="GO" id="GO:0005737">
    <property type="term" value="C:cytoplasm"/>
    <property type="evidence" value="ECO:0007669"/>
    <property type="project" value="UniProtKB-SubCell"/>
</dbReference>
<evidence type="ECO:0000259" key="9">
    <source>
        <dbReference type="PROSITE" id="PS50003"/>
    </source>
</evidence>
<dbReference type="InterPro" id="IPR008936">
    <property type="entry name" value="Rho_GTPase_activation_prot"/>
</dbReference>
<dbReference type="FunFam" id="1.10.555.10:FF:000003">
    <property type="entry name" value="Putative rho GTPase-activating protein 12"/>
    <property type="match status" value="1"/>
</dbReference>
<dbReference type="GO" id="GO:0007165">
    <property type="term" value="P:signal transduction"/>
    <property type="evidence" value="ECO:0007669"/>
    <property type="project" value="InterPro"/>
</dbReference>
<reference evidence="11" key="2">
    <citation type="submission" date="2025-08" db="UniProtKB">
        <authorList>
            <consortium name="Ensembl"/>
        </authorList>
    </citation>
    <scope>IDENTIFICATION</scope>
</reference>
<dbReference type="Ensembl" id="ENSMZET00005008979.1">
    <property type="protein sequence ID" value="ENSMZEP00005008639.1"/>
    <property type="gene ID" value="ENSMZEG00005006552.1"/>
</dbReference>
<keyword evidence="4" id="KW-0963">Cytoplasm</keyword>
<dbReference type="SMART" id="SM00324">
    <property type="entry name" value="RhoGAP"/>
    <property type="match status" value="1"/>
</dbReference>
<keyword evidence="12" id="KW-1185">Reference proteome</keyword>
<dbReference type="PANTHER" id="PTHR23176:SF108">
    <property type="entry name" value="RHO GTPASE-ACTIVATING PROTEIN 15"/>
    <property type="match status" value="1"/>
</dbReference>
<feature type="domain" description="Rho-GAP" evidence="10">
    <location>
        <begin position="258"/>
        <end position="447"/>
    </location>
</feature>
<evidence type="ECO:0000313" key="11">
    <source>
        <dbReference type="Ensembl" id="ENSMZEP00005008639.1"/>
    </source>
</evidence>
<comment type="subcellular location">
    <subcellularLocation>
        <location evidence="2">Cytoplasm</location>
    </subcellularLocation>
    <subcellularLocation>
        <location evidence="1">Membrane</location>
        <topology evidence="1">Peripheral membrane protein</topology>
    </subcellularLocation>
</comment>
<dbReference type="AlphaFoldDB" id="A0A3P9BFE7"/>
<dbReference type="SUPFAM" id="SSF50729">
    <property type="entry name" value="PH domain-like"/>
    <property type="match status" value="1"/>
</dbReference>
<dbReference type="Gene3D" id="1.10.555.10">
    <property type="entry name" value="Rho GTPase activation protein"/>
    <property type="match status" value="1"/>
</dbReference>
<dbReference type="Gene3D" id="2.30.29.30">
    <property type="entry name" value="Pleckstrin-homology domain (PH domain)/Phosphotyrosine-binding domain (PTB)"/>
    <property type="match status" value="1"/>
</dbReference>
<evidence type="ECO:0000256" key="1">
    <source>
        <dbReference type="ARBA" id="ARBA00004170"/>
    </source>
</evidence>
<reference evidence="11 12" key="1">
    <citation type="journal article" date="2014" name="Nature">
        <title>The genomic substrate for adaptive radiation in African cichlid fish.</title>
        <authorList>
            <person name="Brawand D."/>
            <person name="Wagner C.E."/>
            <person name="Li Y.I."/>
            <person name="Malinsky M."/>
            <person name="Keller I."/>
            <person name="Fan S."/>
            <person name="Simakov O."/>
            <person name="Ng A.Y."/>
            <person name="Lim Z.W."/>
            <person name="Bezault E."/>
            <person name="Turner-Maier J."/>
            <person name="Johnson J."/>
            <person name="Alcazar R."/>
            <person name="Noh H.J."/>
            <person name="Russell P."/>
            <person name="Aken B."/>
            <person name="Alfoldi J."/>
            <person name="Amemiya C."/>
            <person name="Azzouzi N."/>
            <person name="Baroiller J.F."/>
            <person name="Barloy-Hubler F."/>
            <person name="Berlin A."/>
            <person name="Bloomquist R."/>
            <person name="Carleton K.L."/>
            <person name="Conte M.A."/>
            <person name="D'Cotta H."/>
            <person name="Eshel O."/>
            <person name="Gaffney L."/>
            <person name="Galibert F."/>
            <person name="Gante H.F."/>
            <person name="Gnerre S."/>
            <person name="Greuter L."/>
            <person name="Guyon R."/>
            <person name="Haddad N.S."/>
            <person name="Haerty W."/>
            <person name="Harris R.M."/>
            <person name="Hofmann H.A."/>
            <person name="Hourlier T."/>
            <person name="Hulata G."/>
            <person name="Jaffe D.B."/>
            <person name="Lara M."/>
            <person name="Lee A.P."/>
            <person name="MacCallum I."/>
            <person name="Mwaiko S."/>
            <person name="Nikaido M."/>
            <person name="Nishihara H."/>
            <person name="Ozouf-Costaz C."/>
            <person name="Penman D.J."/>
            <person name="Przybylski D."/>
            <person name="Rakotomanga M."/>
            <person name="Renn S.C.P."/>
            <person name="Ribeiro F.J."/>
            <person name="Ron M."/>
            <person name="Salzburger W."/>
            <person name="Sanchez-Pulido L."/>
            <person name="Santos M.E."/>
            <person name="Searle S."/>
            <person name="Sharpe T."/>
            <person name="Swofford R."/>
            <person name="Tan F.J."/>
            <person name="Williams L."/>
            <person name="Young S."/>
            <person name="Yin S."/>
            <person name="Okada N."/>
            <person name="Kocher T.D."/>
            <person name="Miska E.A."/>
            <person name="Lander E.S."/>
            <person name="Venkatesh B."/>
            <person name="Fernald R.D."/>
            <person name="Meyer A."/>
            <person name="Ponting C.P."/>
            <person name="Streelman J.T."/>
            <person name="Lindblad-Toh K."/>
            <person name="Seehausen O."/>
            <person name="Di Palma F."/>
        </authorList>
    </citation>
    <scope>NUCLEOTIDE SEQUENCE</scope>
</reference>
<organism evidence="11 12">
    <name type="scientific">Maylandia zebra</name>
    <name type="common">zebra mbuna</name>
    <dbReference type="NCBI Taxonomy" id="106582"/>
    <lineage>
        <taxon>Eukaryota</taxon>
        <taxon>Metazoa</taxon>
        <taxon>Chordata</taxon>
        <taxon>Craniata</taxon>
        <taxon>Vertebrata</taxon>
        <taxon>Euteleostomi</taxon>
        <taxon>Actinopterygii</taxon>
        <taxon>Neopterygii</taxon>
        <taxon>Teleostei</taxon>
        <taxon>Neoteleostei</taxon>
        <taxon>Acanthomorphata</taxon>
        <taxon>Ovalentaria</taxon>
        <taxon>Cichlomorphae</taxon>
        <taxon>Cichliformes</taxon>
        <taxon>Cichlidae</taxon>
        <taxon>African cichlids</taxon>
        <taxon>Pseudocrenilabrinae</taxon>
        <taxon>Haplochromini</taxon>
        <taxon>Maylandia</taxon>
        <taxon>Maylandia zebra complex</taxon>
    </lineage>
</organism>
<evidence type="ECO:0000256" key="7">
    <source>
        <dbReference type="ARBA" id="ARBA00042482"/>
    </source>
</evidence>